<gene>
    <name evidence="2" type="ORF">SAMN04487945_2732</name>
</gene>
<feature type="region of interest" description="Disordered" evidence="1">
    <location>
        <begin position="109"/>
        <end position="187"/>
    </location>
</feature>
<dbReference type="AlphaFoldDB" id="A0A1I0QMB9"/>
<organism evidence="2 3">
    <name type="scientific">Halobacterium jilantaiense</name>
    <dbReference type="NCBI Taxonomy" id="355548"/>
    <lineage>
        <taxon>Archaea</taxon>
        <taxon>Methanobacteriati</taxon>
        <taxon>Methanobacteriota</taxon>
        <taxon>Stenosarchaea group</taxon>
        <taxon>Halobacteria</taxon>
        <taxon>Halobacteriales</taxon>
        <taxon>Halobacteriaceae</taxon>
        <taxon>Halobacterium</taxon>
    </lineage>
</organism>
<dbReference type="Proteomes" id="UP000198518">
    <property type="component" value="Unassembled WGS sequence"/>
</dbReference>
<reference evidence="2 3" key="1">
    <citation type="submission" date="2016-10" db="EMBL/GenBank/DDBJ databases">
        <authorList>
            <person name="de Groot N.N."/>
        </authorList>
    </citation>
    <scope>NUCLEOTIDE SEQUENCE [LARGE SCALE GENOMIC DNA]</scope>
    <source>
        <strain evidence="2 3">CGMCC 1.5337</strain>
    </source>
</reference>
<dbReference type="STRING" id="355548.SAMN04487945_2732"/>
<protein>
    <recommendedName>
        <fullName evidence="4">VWA domain containing CoxE-like protein</fullName>
    </recommendedName>
</protein>
<keyword evidence="3" id="KW-1185">Reference proteome</keyword>
<dbReference type="InterPro" id="IPR036465">
    <property type="entry name" value="vWFA_dom_sf"/>
</dbReference>
<dbReference type="Gene3D" id="3.40.50.410">
    <property type="entry name" value="von Willebrand factor, type A domain"/>
    <property type="match status" value="1"/>
</dbReference>
<evidence type="ECO:0000313" key="2">
    <source>
        <dbReference type="EMBL" id="SEW28277.1"/>
    </source>
</evidence>
<evidence type="ECO:0008006" key="4">
    <source>
        <dbReference type="Google" id="ProtNLM"/>
    </source>
</evidence>
<sequence length="451" mass="47209">MAGDREDTPDGAGLDHVGMEGVPDFEAAREHVLVELVRLVATLRGDGVTVPATGLLDAARALSVVGLGDEQQVAAALRATLVSESADRSAFEDAFPEFWHRLRSGLDRIATAHDGPSPDDGSEDDRETPGDAGDSDDPDTLSDGDPPDLDSDGDGGGDVAVRIPTDRAHASGDRPTESDGSDARRYSAAGGSELVDEAVPAADSTEVAAVERFVDALATLPGRRTRRATDGPRLDARAALRASLETGGAPLDVPREDHELSELRCCLLVDVSGSVLDTVDRGALLALVDRFASTALDARVFFFDTEVAEVTETVSRAQGSTAAALRAAAVEWGGGTKIGAAFDRVRREAPHAVDHRTVVVVVSDGLDVGDPDLLTDGITWLADRAGGVVWLNPLAVSREFEPSARGMATVEPYLDALFGFATAADLAGAARQLERRGLDGPVGYEFDARPS</sequence>
<accession>A0A1I0QMB9</accession>
<dbReference type="InterPro" id="IPR008912">
    <property type="entry name" value="Uncharacterised_CoxE"/>
</dbReference>
<name>A0A1I0QMB9_9EURY</name>
<dbReference type="Pfam" id="PF05762">
    <property type="entry name" value="VWA_CoxE"/>
    <property type="match status" value="1"/>
</dbReference>
<dbReference type="PANTHER" id="PTHR39338:SF6">
    <property type="entry name" value="BLL5662 PROTEIN"/>
    <property type="match status" value="1"/>
</dbReference>
<dbReference type="EMBL" id="FOJA01000001">
    <property type="protein sequence ID" value="SEW28277.1"/>
    <property type="molecule type" value="Genomic_DNA"/>
</dbReference>
<dbReference type="RefSeq" id="WP_089670020.1">
    <property type="nucleotide sequence ID" value="NZ_FOJA01000001.1"/>
</dbReference>
<feature type="compositionally biased region" description="Acidic residues" evidence="1">
    <location>
        <begin position="133"/>
        <end position="155"/>
    </location>
</feature>
<dbReference type="OrthoDB" id="205257at2157"/>
<feature type="compositionally biased region" description="Basic and acidic residues" evidence="1">
    <location>
        <begin position="164"/>
        <end position="185"/>
    </location>
</feature>
<dbReference type="SUPFAM" id="SSF53300">
    <property type="entry name" value="vWA-like"/>
    <property type="match status" value="1"/>
</dbReference>
<proteinExistence type="predicted"/>
<dbReference type="PANTHER" id="PTHR39338">
    <property type="entry name" value="BLL5662 PROTEIN-RELATED"/>
    <property type="match status" value="1"/>
</dbReference>
<evidence type="ECO:0000313" key="3">
    <source>
        <dbReference type="Proteomes" id="UP000198518"/>
    </source>
</evidence>
<evidence type="ECO:0000256" key="1">
    <source>
        <dbReference type="SAM" id="MobiDB-lite"/>
    </source>
</evidence>